<dbReference type="PROSITE" id="PS51192">
    <property type="entry name" value="HELICASE_ATP_BIND_1"/>
    <property type="match status" value="1"/>
</dbReference>
<evidence type="ECO:0000256" key="5">
    <source>
        <dbReference type="ARBA" id="ARBA00022806"/>
    </source>
</evidence>
<keyword evidence="3 10" id="KW-0547">Nucleotide-binding</keyword>
<evidence type="ECO:0000256" key="3">
    <source>
        <dbReference type="ARBA" id="ARBA00022741"/>
    </source>
</evidence>
<dbReference type="Gene3D" id="3.40.50.300">
    <property type="entry name" value="P-loop containing nucleotide triphosphate hydrolases"/>
    <property type="match status" value="3"/>
</dbReference>
<evidence type="ECO:0000259" key="13">
    <source>
        <dbReference type="PROSITE" id="PS51194"/>
    </source>
</evidence>
<comment type="function">
    <text evidence="10">RNA helicase.</text>
</comment>
<feature type="domain" description="Helicase ATP-binding" evidence="12">
    <location>
        <begin position="279"/>
        <end position="425"/>
    </location>
</feature>
<evidence type="ECO:0000256" key="8">
    <source>
        <dbReference type="ARBA" id="ARBA00022884"/>
    </source>
</evidence>
<dbReference type="CDD" id="cd18787">
    <property type="entry name" value="SF2_C_DEAD"/>
    <property type="match status" value="1"/>
</dbReference>
<sequence length="740" mass="82389">MAAFEDLGIIPELGEAVTEKGWSIPSDIQCEGIPAILGGGDVLMAAETGSGKTGAFCLPILQIVYETLSEELNPKVEKKPTTESDTWRMNSYDKSTSMEIQSDGVKLYSGNEKTWSGCRSFCGVKQKGKYFYEVFCEKGTLFRFGWGLISANLNLGHDKGGFGYGATAMKSNNKVFDEFGEKYKAGDYIGCYLNLNDKEIRFSKNGKMFPPAFKIPSNFGSEAFYPIVALKQAGCIVNFGKTSFKFPPTSDYKSLYSCPEKVLEKSPHRGDNLKIKRDNKSPLCIIIEPSKELAHQTYDQLTQFSKFLQSPTIKNVLISGGVKEREQENAIKNGLDIITCTLGKFIGMVELGKINLSCVKFFVLDEADSLVSGTNNQMGIIKKLYAKMTEGNGGIGRLQMIVCSATLHNPMIDKIADDMMSFPQWVDLKGHDSVPDTVHHVVVMVNPIEDQSWIRLRSPKGSPNILTDGVHKKNDIRPGSTDKETLSEGIKILKMEYCAMAIEKLKMEQCIIFCRTKLDCDNLEKFLKSKSSSMTCSVLHSDRSPEERNANLLKFKEKAARILICTDVAARGIDVSGLPYVINLTLPSVDDKANYVHRIGRVGRSEVMGLAISFVGTNEEKVWYHGCPSRGKNCNNRELAGRGGCTIWFDEINSLREIEEHLGETISQITTDFEIPKNTFDGKVVYGAKNTGAYTCQFSHAFELTGVCQKLFELERNVQLSYLDLFCNTPTTIKEKYNKK</sequence>
<keyword evidence="8 10" id="KW-0694">RNA-binding</keyword>
<dbReference type="EC" id="3.6.4.13" evidence="10"/>
<comment type="similarity">
    <text evidence="1">Belongs to the DEAD box helicase family. DDX1 subfamily.</text>
</comment>
<dbReference type="SUPFAM" id="SSF52540">
    <property type="entry name" value="P-loop containing nucleoside triphosphate hydrolases"/>
    <property type="match status" value="2"/>
</dbReference>
<dbReference type="GO" id="GO:0003723">
    <property type="term" value="F:RNA binding"/>
    <property type="evidence" value="ECO:0007669"/>
    <property type="project" value="UniProtKB-UniRule"/>
</dbReference>
<dbReference type="PROSITE" id="PS51195">
    <property type="entry name" value="Q_MOTIF"/>
    <property type="match status" value="1"/>
</dbReference>
<keyword evidence="6" id="KW-0269">Exonuclease</keyword>
<dbReference type="Pfam" id="PF00271">
    <property type="entry name" value="Helicase_C"/>
    <property type="match status" value="1"/>
</dbReference>
<dbReference type="SUPFAM" id="SSF49899">
    <property type="entry name" value="Concanavalin A-like lectins/glucanases"/>
    <property type="match status" value="1"/>
</dbReference>
<evidence type="ECO:0000256" key="6">
    <source>
        <dbReference type="ARBA" id="ARBA00022839"/>
    </source>
</evidence>
<evidence type="ECO:0000256" key="10">
    <source>
        <dbReference type="RuleBase" id="RU365068"/>
    </source>
</evidence>
<feature type="domain" description="DEAD-box RNA helicase Q" evidence="14">
    <location>
        <begin position="2"/>
        <end position="30"/>
    </location>
</feature>
<dbReference type="Pfam" id="PF00270">
    <property type="entry name" value="DEAD"/>
    <property type="match status" value="2"/>
</dbReference>
<reference evidence="16" key="1">
    <citation type="submission" date="2024-02" db="UniProtKB">
        <authorList>
            <consortium name="WormBaseParasite"/>
        </authorList>
    </citation>
    <scope>IDENTIFICATION</scope>
</reference>
<dbReference type="GO" id="GO:0003724">
    <property type="term" value="F:RNA helicase activity"/>
    <property type="evidence" value="ECO:0007669"/>
    <property type="project" value="UniProtKB-EC"/>
</dbReference>
<comment type="catalytic activity">
    <reaction evidence="10">
        <text>ATP + H2O = ADP + phosphate + H(+)</text>
        <dbReference type="Rhea" id="RHEA:13065"/>
        <dbReference type="ChEBI" id="CHEBI:15377"/>
        <dbReference type="ChEBI" id="CHEBI:15378"/>
        <dbReference type="ChEBI" id="CHEBI:30616"/>
        <dbReference type="ChEBI" id="CHEBI:43474"/>
        <dbReference type="ChEBI" id="CHEBI:456216"/>
        <dbReference type="EC" id="3.6.4.13"/>
    </reaction>
</comment>
<name>A0AAF5D4T6_STRER</name>
<evidence type="ECO:0000256" key="2">
    <source>
        <dbReference type="ARBA" id="ARBA00022722"/>
    </source>
</evidence>
<keyword evidence="15" id="KW-1185">Reference proteome</keyword>
<evidence type="ECO:0000259" key="12">
    <source>
        <dbReference type="PROSITE" id="PS51192"/>
    </source>
</evidence>
<dbReference type="InterPro" id="IPR003877">
    <property type="entry name" value="SPRY_dom"/>
</dbReference>
<evidence type="ECO:0000313" key="16">
    <source>
        <dbReference type="WBParaSite" id="TCONS_00006911.p1"/>
    </source>
</evidence>
<evidence type="ECO:0000256" key="7">
    <source>
        <dbReference type="ARBA" id="ARBA00022840"/>
    </source>
</evidence>
<protein>
    <recommendedName>
        <fullName evidence="10">ATP-dependent RNA helicase</fullName>
        <ecNumber evidence="10">3.6.4.13</ecNumber>
    </recommendedName>
</protein>
<dbReference type="PROSITE" id="PS50188">
    <property type="entry name" value="B302_SPRY"/>
    <property type="match status" value="1"/>
</dbReference>
<evidence type="ECO:0000256" key="9">
    <source>
        <dbReference type="PROSITE-ProRule" id="PRU00552"/>
    </source>
</evidence>
<feature type="short sequence motif" description="Q motif" evidence="9">
    <location>
        <begin position="2"/>
        <end position="30"/>
    </location>
</feature>
<accession>A0AAF5D4T6</accession>
<dbReference type="InterPro" id="IPR043136">
    <property type="entry name" value="B30.2/SPRY_sf"/>
</dbReference>
<dbReference type="InterPro" id="IPR011545">
    <property type="entry name" value="DEAD/DEAH_box_helicase_dom"/>
</dbReference>
<dbReference type="Gene3D" id="2.60.120.920">
    <property type="match status" value="1"/>
</dbReference>
<dbReference type="InterPro" id="IPR001650">
    <property type="entry name" value="Helicase_C-like"/>
</dbReference>
<evidence type="ECO:0000259" key="14">
    <source>
        <dbReference type="PROSITE" id="PS51195"/>
    </source>
</evidence>
<dbReference type="InterPro" id="IPR014014">
    <property type="entry name" value="RNA_helicase_DEAD_Q_motif"/>
</dbReference>
<keyword evidence="5 10" id="KW-0347">Helicase</keyword>
<keyword evidence="2" id="KW-0540">Nuclease</keyword>
<dbReference type="PANTHER" id="PTHR24031">
    <property type="entry name" value="RNA HELICASE"/>
    <property type="match status" value="1"/>
</dbReference>
<dbReference type="WBParaSite" id="TCONS_00006911.p1">
    <property type="protein sequence ID" value="TCONS_00006911.p1"/>
    <property type="gene ID" value="XLOC_005008"/>
</dbReference>
<dbReference type="InterPro" id="IPR027417">
    <property type="entry name" value="P-loop_NTPase"/>
</dbReference>
<proteinExistence type="inferred from homology"/>
<organism evidence="15 16">
    <name type="scientific">Strongyloides stercoralis</name>
    <name type="common">Threadworm</name>
    <dbReference type="NCBI Taxonomy" id="6248"/>
    <lineage>
        <taxon>Eukaryota</taxon>
        <taxon>Metazoa</taxon>
        <taxon>Ecdysozoa</taxon>
        <taxon>Nematoda</taxon>
        <taxon>Chromadorea</taxon>
        <taxon>Rhabditida</taxon>
        <taxon>Tylenchina</taxon>
        <taxon>Panagrolaimomorpha</taxon>
        <taxon>Strongyloidoidea</taxon>
        <taxon>Strongyloididae</taxon>
        <taxon>Strongyloides</taxon>
    </lineage>
</organism>
<dbReference type="SMART" id="SM00490">
    <property type="entry name" value="HELICc"/>
    <property type="match status" value="1"/>
</dbReference>
<dbReference type="InterPro" id="IPR001870">
    <property type="entry name" value="B30.2/SPRY"/>
</dbReference>
<dbReference type="Pfam" id="PF00622">
    <property type="entry name" value="SPRY"/>
    <property type="match status" value="1"/>
</dbReference>
<dbReference type="AlphaFoldDB" id="A0AAF5D4T6"/>
<dbReference type="SMART" id="SM00449">
    <property type="entry name" value="SPRY"/>
    <property type="match status" value="1"/>
</dbReference>
<evidence type="ECO:0000313" key="15">
    <source>
        <dbReference type="Proteomes" id="UP000035681"/>
    </source>
</evidence>
<evidence type="ECO:0000256" key="4">
    <source>
        <dbReference type="ARBA" id="ARBA00022801"/>
    </source>
</evidence>
<feature type="domain" description="B30.2/SPRY" evidence="11">
    <location>
        <begin position="67"/>
        <end position="244"/>
    </location>
</feature>
<dbReference type="PROSITE" id="PS51194">
    <property type="entry name" value="HELICASE_CTER"/>
    <property type="match status" value="1"/>
</dbReference>
<comment type="domain">
    <text evidence="10">The helicase domain is involved in the stimulation of RELA transcriptional activity.</text>
</comment>
<dbReference type="GO" id="GO:0005524">
    <property type="term" value="F:ATP binding"/>
    <property type="evidence" value="ECO:0007669"/>
    <property type="project" value="UniProtKB-UniRule"/>
</dbReference>
<keyword evidence="7 10" id="KW-0067">ATP-binding</keyword>
<feature type="domain" description="Helicase C-terminal" evidence="13">
    <location>
        <begin position="485"/>
        <end position="677"/>
    </location>
</feature>
<keyword evidence="4 10" id="KW-0378">Hydrolase</keyword>
<dbReference type="GO" id="GO:0004527">
    <property type="term" value="F:exonuclease activity"/>
    <property type="evidence" value="ECO:0007669"/>
    <property type="project" value="UniProtKB-KW"/>
</dbReference>
<dbReference type="InterPro" id="IPR013320">
    <property type="entry name" value="ConA-like_dom_sf"/>
</dbReference>
<dbReference type="Proteomes" id="UP000035681">
    <property type="component" value="Unplaced"/>
</dbReference>
<evidence type="ECO:0000259" key="11">
    <source>
        <dbReference type="PROSITE" id="PS50188"/>
    </source>
</evidence>
<evidence type="ECO:0000256" key="1">
    <source>
        <dbReference type="ARBA" id="ARBA00008765"/>
    </source>
</evidence>
<dbReference type="SMART" id="SM00487">
    <property type="entry name" value="DEXDc"/>
    <property type="match status" value="1"/>
</dbReference>
<dbReference type="InterPro" id="IPR014001">
    <property type="entry name" value="Helicase_ATP-bd"/>
</dbReference>